<protein>
    <submittedName>
        <fullName evidence="1">Uncharacterized protein</fullName>
    </submittedName>
</protein>
<organism evidence="1 2">
    <name type="scientific">Colletotrichum truncatum</name>
    <name type="common">Anthracnose fungus</name>
    <name type="synonym">Colletotrichum capsici</name>
    <dbReference type="NCBI Taxonomy" id="5467"/>
    <lineage>
        <taxon>Eukaryota</taxon>
        <taxon>Fungi</taxon>
        <taxon>Dikarya</taxon>
        <taxon>Ascomycota</taxon>
        <taxon>Pezizomycotina</taxon>
        <taxon>Sordariomycetes</taxon>
        <taxon>Hypocreomycetidae</taxon>
        <taxon>Glomerellales</taxon>
        <taxon>Glomerellaceae</taxon>
        <taxon>Colletotrichum</taxon>
        <taxon>Colletotrichum truncatum species complex</taxon>
    </lineage>
</organism>
<keyword evidence="2" id="KW-1185">Reference proteome</keyword>
<dbReference type="Proteomes" id="UP000805649">
    <property type="component" value="Unassembled WGS sequence"/>
</dbReference>
<gene>
    <name evidence="1" type="ORF">CTRU02_202577</name>
</gene>
<reference evidence="1 2" key="1">
    <citation type="journal article" date="2020" name="Phytopathology">
        <title>Genome Sequence Resources of Colletotrichum truncatum, C. plurivorum, C. musicola, and C. sojae: Four Species Pathogenic to Soybean (Glycine max).</title>
        <authorList>
            <person name="Rogerio F."/>
            <person name="Boufleur T.R."/>
            <person name="Ciampi-Guillardi M."/>
            <person name="Sukno S.A."/>
            <person name="Thon M.R."/>
            <person name="Massola Junior N.S."/>
            <person name="Baroncelli R."/>
        </authorList>
    </citation>
    <scope>NUCLEOTIDE SEQUENCE [LARGE SCALE GENOMIC DNA]</scope>
    <source>
        <strain evidence="1 2">CMES1059</strain>
    </source>
</reference>
<comment type="caution">
    <text evidence="1">The sequence shown here is derived from an EMBL/GenBank/DDBJ whole genome shotgun (WGS) entry which is preliminary data.</text>
</comment>
<evidence type="ECO:0000313" key="1">
    <source>
        <dbReference type="EMBL" id="KAL0944690.1"/>
    </source>
</evidence>
<name>A0ACC3ZKR1_COLTU</name>
<accession>A0ACC3ZKR1</accession>
<sequence>MSNSLSPQNHSPATDNPYIERVQNVINQMQANLETIGPDHPDWAAQLDEQCKAYYAKWRMSGDPNDVAEAVRAGRDAAEALSPNDTRRGVVFNNLSLALLGNFRHTNKVEDLDAAMSFGERVLACFERESPYWRIANHNLCEIMYARGNYDRTAQSIDCAIDFIKKAGEPGVIAASYETTRLANLAYLMILRFEATGSLEHLEQAISMGYESIAKLDEDSRLDREYDSILTALRSHFQVTGHVNSLDEALRISRLLLTELGDERYNKVTQAYCLSTHGSILELKSQRYRETNPRLAMEALEEALDAGRRALDILPPQAENGALILSQVSSWMASMAKMSQNSKWADDGIDLLKRALESNTGFVISDSNLLANLSHLWEIKHNLLRGGGADQDHLHVLDTAIELGEKALSDTENSSWYLGERRKNIASMLLTRYNIVEDPKMLPQIVDMFTKAAETETAPLLIRIMSALQAGFLHWEDGHMEQANEVLQNAIGLLTPSRLQAASAEDLQQTLREVPGLGSLAASVSLALGRPLWEAVQSLESANCVVSGLTMSSRIDISELERQHPELASMYHDIKVRVSQATRQLKVAGNFQRARTLQQSLLEEMAQLEETIRQLKGFEQFQLPLNADQILQLASDGPIVIINVSKIRSDAIIITRNGIQSLHLQSMTHESLQKHIAVFDRMGNISRRNAVSIPLGPTETDTTPTSGLRWLWDIAVRPILDVTELTQSGRLWWITSGLAGKAPFHAAGNYGSDANENVTSRTTSSYISSLKALKYGRERPPMSSTEQSMLLVTMSTNPAPHRHLNTRYEEEAIHAVFGKSKMLHLAHPDPQTVLEEIPRFSFAHFACHGASIDRDPNKSGLLLVKDGKPADLTIADLGEVDLKEGFVAYLSACSTAEQTDGKLAGEAIHLANSFQALGFQHVIGTMWGADDAAAGEVARRFYTKLGIFEGSVANGRQVNVAKPLHEAVSEYRLACGEQANVLKWAPFIHVGI</sequence>
<proteinExistence type="predicted"/>
<evidence type="ECO:0000313" key="2">
    <source>
        <dbReference type="Proteomes" id="UP000805649"/>
    </source>
</evidence>
<dbReference type="EMBL" id="VUJX02000001">
    <property type="protein sequence ID" value="KAL0944690.1"/>
    <property type="molecule type" value="Genomic_DNA"/>
</dbReference>